<dbReference type="InterPro" id="IPR058548">
    <property type="entry name" value="MlaB-like_STAS"/>
</dbReference>
<dbReference type="Proteomes" id="UP000251341">
    <property type="component" value="Unassembled WGS sequence"/>
</dbReference>
<gene>
    <name evidence="2" type="ORF">B9Z44_05145</name>
</gene>
<proteinExistence type="predicted"/>
<dbReference type="Gene3D" id="3.30.750.24">
    <property type="entry name" value="STAS domain"/>
    <property type="match status" value="1"/>
</dbReference>
<dbReference type="SUPFAM" id="SSF52091">
    <property type="entry name" value="SpoIIaa-like"/>
    <property type="match status" value="1"/>
</dbReference>
<accession>A0A315G4V7</accession>
<dbReference type="InterPro" id="IPR002645">
    <property type="entry name" value="STAS_dom"/>
</dbReference>
<keyword evidence="3" id="KW-1185">Reference proteome</keyword>
<dbReference type="Pfam" id="PF13466">
    <property type="entry name" value="STAS_2"/>
    <property type="match status" value="1"/>
</dbReference>
<evidence type="ECO:0000313" key="3">
    <source>
        <dbReference type="Proteomes" id="UP000251341"/>
    </source>
</evidence>
<feature type="domain" description="STAS" evidence="1">
    <location>
        <begin position="1"/>
        <end position="81"/>
    </location>
</feature>
<dbReference type="CDD" id="cd07043">
    <property type="entry name" value="STAS_anti-anti-sigma_factors"/>
    <property type="match status" value="1"/>
</dbReference>
<organism evidence="2 3">
    <name type="scientific">Limnohabitans curvus</name>
    <dbReference type="NCBI Taxonomy" id="323423"/>
    <lineage>
        <taxon>Bacteria</taxon>
        <taxon>Pseudomonadati</taxon>
        <taxon>Pseudomonadota</taxon>
        <taxon>Betaproteobacteria</taxon>
        <taxon>Burkholderiales</taxon>
        <taxon>Comamonadaceae</taxon>
        <taxon>Limnohabitans</taxon>
    </lineage>
</organism>
<comment type="caution">
    <text evidence="2">The sequence shown here is derived from an EMBL/GenBank/DDBJ whole genome shotgun (WGS) entry which is preliminary data.</text>
</comment>
<evidence type="ECO:0000313" key="2">
    <source>
        <dbReference type="EMBL" id="PUE60727.1"/>
    </source>
</evidence>
<evidence type="ECO:0000259" key="1">
    <source>
        <dbReference type="PROSITE" id="PS50801"/>
    </source>
</evidence>
<reference evidence="2 3" key="1">
    <citation type="submission" date="2017-04" db="EMBL/GenBank/DDBJ databases">
        <title>Unexpected and diverse lifestyles within the genus Limnohabitans.</title>
        <authorList>
            <person name="Kasalicky V."/>
            <person name="Mehrshad M."/>
            <person name="Andrei S.-A."/>
            <person name="Salcher M."/>
            <person name="Kratochvilova H."/>
            <person name="Simek K."/>
            <person name="Ghai R."/>
        </authorList>
    </citation>
    <scope>NUCLEOTIDE SEQUENCE [LARGE SCALE GENOMIC DNA]</scope>
    <source>
        <strain evidence="2 3">MWH-C5</strain>
    </source>
</reference>
<protein>
    <recommendedName>
        <fullName evidence="1">STAS domain-containing protein</fullName>
    </recommendedName>
</protein>
<sequence>MQAQAQAVADGLVASLTAQLAEGGEAVLDASALTQFDSSALAVILACRRAVLGKGAQLRVTGLPDRAQALAKVYGLSALLH</sequence>
<dbReference type="InterPro" id="IPR036513">
    <property type="entry name" value="STAS_dom_sf"/>
</dbReference>
<dbReference type="EMBL" id="NESP01000001">
    <property type="protein sequence ID" value="PUE60727.1"/>
    <property type="molecule type" value="Genomic_DNA"/>
</dbReference>
<name>A0A315G4V7_9BURK</name>
<dbReference type="PROSITE" id="PS50801">
    <property type="entry name" value="STAS"/>
    <property type="match status" value="1"/>
</dbReference>
<dbReference type="AlphaFoldDB" id="A0A315G4V7"/>